<proteinExistence type="predicted"/>
<dbReference type="InterPro" id="IPR052151">
    <property type="entry name" value="Complex_I_LYR"/>
</dbReference>
<reference evidence="1" key="3">
    <citation type="submission" date="2025-09" db="UniProtKB">
        <authorList>
            <consortium name="Ensembl"/>
        </authorList>
    </citation>
    <scope>IDENTIFICATION</scope>
    <source>
        <strain evidence="1">Guanapo</strain>
    </source>
</reference>
<name>A0A3P9PNL4_POERE</name>
<evidence type="ECO:0000313" key="2">
    <source>
        <dbReference type="Proteomes" id="UP000242638"/>
    </source>
</evidence>
<dbReference type="PANTHER" id="PTHR47061">
    <property type="entry name" value="LYR MOTIF-CONTAINING PROTEIN 9"/>
    <property type="match status" value="1"/>
</dbReference>
<evidence type="ECO:0000313" key="1">
    <source>
        <dbReference type="Ensembl" id="ENSPREP00000023436.1"/>
    </source>
</evidence>
<dbReference type="STRING" id="8081.ENSPREP00000023436"/>
<keyword evidence="2" id="KW-1185">Reference proteome</keyword>
<accession>A0A3P9PNL4</accession>
<organism evidence="1 2">
    <name type="scientific">Poecilia reticulata</name>
    <name type="common">Guppy</name>
    <name type="synonym">Acanthophacelus reticulatus</name>
    <dbReference type="NCBI Taxonomy" id="8081"/>
    <lineage>
        <taxon>Eukaryota</taxon>
        <taxon>Metazoa</taxon>
        <taxon>Chordata</taxon>
        <taxon>Craniata</taxon>
        <taxon>Vertebrata</taxon>
        <taxon>Euteleostomi</taxon>
        <taxon>Actinopterygii</taxon>
        <taxon>Neopterygii</taxon>
        <taxon>Teleostei</taxon>
        <taxon>Neoteleostei</taxon>
        <taxon>Acanthomorphata</taxon>
        <taxon>Ovalentaria</taxon>
        <taxon>Atherinomorphae</taxon>
        <taxon>Cyprinodontiformes</taxon>
        <taxon>Poeciliidae</taxon>
        <taxon>Poeciliinae</taxon>
        <taxon>Poecilia</taxon>
    </lineage>
</organism>
<reference evidence="1" key="2">
    <citation type="submission" date="2025-08" db="UniProtKB">
        <authorList>
            <consortium name="Ensembl"/>
        </authorList>
    </citation>
    <scope>IDENTIFICATION</scope>
    <source>
        <strain evidence="1">Guanapo</strain>
    </source>
</reference>
<dbReference type="Ensembl" id="ENSPRET00000023677.1">
    <property type="protein sequence ID" value="ENSPREP00000023436.1"/>
    <property type="gene ID" value="ENSPREG00000015818.1"/>
</dbReference>
<dbReference type="PANTHER" id="PTHR47061:SF1">
    <property type="entry name" value="LYR MOTIF-CONTAINING PROTEIN 9"/>
    <property type="match status" value="1"/>
</dbReference>
<dbReference type="Proteomes" id="UP000242638">
    <property type="component" value="Unassembled WGS sequence"/>
</dbReference>
<protein>
    <submittedName>
        <fullName evidence="1">Uncharacterized protein</fullName>
    </submittedName>
</protein>
<dbReference type="AlphaFoldDB" id="A0A3P9PNL4"/>
<sequence>MVCKELPQHQRDLINQSYHHSDKDDPKRIKMIIQRAVKDAEWILDKVRVAG</sequence>
<reference evidence="2" key="1">
    <citation type="submission" date="2013-11" db="EMBL/GenBank/DDBJ databases">
        <title>The genomic landscape of the Guanapo guppy.</title>
        <authorList>
            <person name="Kuenstner A."/>
            <person name="Dreyer C."/>
        </authorList>
    </citation>
    <scope>NUCLEOTIDE SEQUENCE</scope>
    <source>
        <strain evidence="2">Guanapo</strain>
    </source>
</reference>